<dbReference type="EMBL" id="LAZR01000318">
    <property type="protein sequence ID" value="KKN74924.1"/>
    <property type="molecule type" value="Genomic_DNA"/>
</dbReference>
<evidence type="ECO:0000259" key="1">
    <source>
        <dbReference type="Pfam" id="PF04981"/>
    </source>
</evidence>
<protein>
    <recommendedName>
        <fullName evidence="1">Nmd3 N-terminal domain-containing protein</fullName>
    </recommendedName>
</protein>
<dbReference type="AlphaFoldDB" id="A0A0F9T6V9"/>
<comment type="caution">
    <text evidence="2">The sequence shown here is derived from an EMBL/GenBank/DDBJ whole genome shotgun (WGS) entry which is preliminary data.</text>
</comment>
<name>A0A0F9T6V9_9ZZZZ</name>
<dbReference type="InterPro" id="IPR007064">
    <property type="entry name" value="Nmd3_N"/>
</dbReference>
<sequence>MPNRFCAICGKILAKNSPHLGMCMNCYSTENPLFELVNTFPVNICIDCGSYSKKDVWIESLNDDLFSILEEIIKNLVLKPLSRYKQIILTSTIKKDNLVYSSRNLIKFVEVLVIGRLKDNPNIHHQQIVRLNLTHTLCRNCSNLQSGTYFTSILQLRVKNEVQFDLIDTVLDQISKYNKSLFEKDHRQYISKIEDQKNGVDLYLGTKELLNHLIKFLKVKYHFILKRTKKLVGRDNQRGKNIFRKTALIRFLPISKNDKLLIDKKEYLVENITRNKVVLRSKDNIKLIKEYSYFFNDSTITKINSV</sequence>
<proteinExistence type="predicted"/>
<dbReference type="InterPro" id="IPR039768">
    <property type="entry name" value="Nmd3"/>
</dbReference>
<dbReference type="PANTHER" id="PTHR12746">
    <property type="entry name" value="NONSENSE-MEDIATED MRNA DECAY PROTEIN 3"/>
    <property type="match status" value="1"/>
</dbReference>
<feature type="domain" description="Nmd3 N-terminal" evidence="1">
    <location>
        <begin position="6"/>
        <end position="250"/>
    </location>
</feature>
<reference evidence="2" key="1">
    <citation type="journal article" date="2015" name="Nature">
        <title>Complex archaea that bridge the gap between prokaryotes and eukaryotes.</title>
        <authorList>
            <person name="Spang A."/>
            <person name="Saw J.H."/>
            <person name="Jorgensen S.L."/>
            <person name="Zaremba-Niedzwiedzka K."/>
            <person name="Martijn J."/>
            <person name="Lind A.E."/>
            <person name="van Eijk R."/>
            <person name="Schleper C."/>
            <person name="Guy L."/>
            <person name="Ettema T.J."/>
        </authorList>
    </citation>
    <scope>NUCLEOTIDE SEQUENCE</scope>
</reference>
<gene>
    <name evidence="2" type="ORF">LCGC14_0385510</name>
</gene>
<dbReference type="PANTHER" id="PTHR12746:SF2">
    <property type="entry name" value="60S RIBOSOMAL EXPORT PROTEIN NMD3"/>
    <property type="match status" value="1"/>
</dbReference>
<evidence type="ECO:0000313" key="2">
    <source>
        <dbReference type="EMBL" id="KKN74924.1"/>
    </source>
</evidence>
<dbReference type="Pfam" id="PF04981">
    <property type="entry name" value="NMD3"/>
    <property type="match status" value="1"/>
</dbReference>
<accession>A0A0F9T6V9</accession>
<dbReference type="GO" id="GO:0005737">
    <property type="term" value="C:cytoplasm"/>
    <property type="evidence" value="ECO:0007669"/>
    <property type="project" value="TreeGrafter"/>
</dbReference>
<dbReference type="GO" id="GO:0043023">
    <property type="term" value="F:ribosomal large subunit binding"/>
    <property type="evidence" value="ECO:0007669"/>
    <property type="project" value="InterPro"/>
</dbReference>
<organism evidence="2">
    <name type="scientific">marine sediment metagenome</name>
    <dbReference type="NCBI Taxonomy" id="412755"/>
    <lineage>
        <taxon>unclassified sequences</taxon>
        <taxon>metagenomes</taxon>
        <taxon>ecological metagenomes</taxon>
    </lineage>
</organism>